<comment type="caution">
    <text evidence="3">The sequence shown here is derived from an EMBL/GenBank/DDBJ whole genome shotgun (WGS) entry which is preliminary data.</text>
</comment>
<feature type="repeat" description="PPR" evidence="2">
    <location>
        <begin position="114"/>
        <end position="148"/>
    </location>
</feature>
<dbReference type="PANTHER" id="PTHR47942">
    <property type="entry name" value="TETRATRICOPEPTIDE REPEAT (TPR)-LIKE SUPERFAMILY PROTEIN-RELATED"/>
    <property type="match status" value="1"/>
</dbReference>
<sequence>MKASKLVSPFRLSSLLRGQRTQFSPCNSSKTLPGFKPSIPKPLSLFSLLHMTSSFTKLGAPECSTNWEQILHQLKQETRSLHPKSSSAMSSHSTAALVSPTVHSNWVEDYGTPDACTYNILIKAACGSEDLDNACKVFDEMRSKGVHPTDVTLGTLIHKLCSSLRVKEAFELKDQWERVHGVLPNAFVYASLMKGLCGIGEMTLAFGLKEEMVRKSIQLDSAVYSTLISALLKAGRKGEVSGLLKEMSEYGCKPNTVTYNAMIHGYCKEKDFEAAYRVLDEMVEKGCKPDAISYNVIIDALCKAGKWSEANLLFQDLPRRGRNPDVLSYRMLFSGLCDWGQFKEAAFILDEMIFMGYAPHYARTHKLVEGLCQEGNTELLGTVLSSLGKGNVLHGDTWKMVISTVCKEKLLNVSELVDTLIVQ</sequence>
<dbReference type="InterPro" id="IPR002885">
    <property type="entry name" value="PPR_rpt"/>
</dbReference>
<dbReference type="InterPro" id="IPR051222">
    <property type="entry name" value="PPR/CCM1_RNA-binding"/>
</dbReference>
<keyword evidence="1" id="KW-0677">Repeat</keyword>
<gene>
    <name evidence="3" type="ORF">M0R45_023491</name>
</gene>
<proteinExistence type="predicted"/>
<evidence type="ECO:0000313" key="4">
    <source>
        <dbReference type="Proteomes" id="UP001457282"/>
    </source>
</evidence>
<dbReference type="PROSITE" id="PS51375">
    <property type="entry name" value="PPR"/>
    <property type="match status" value="6"/>
</dbReference>
<evidence type="ECO:0000256" key="1">
    <source>
        <dbReference type="ARBA" id="ARBA00022737"/>
    </source>
</evidence>
<organism evidence="3 4">
    <name type="scientific">Rubus argutus</name>
    <name type="common">Southern blackberry</name>
    <dbReference type="NCBI Taxonomy" id="59490"/>
    <lineage>
        <taxon>Eukaryota</taxon>
        <taxon>Viridiplantae</taxon>
        <taxon>Streptophyta</taxon>
        <taxon>Embryophyta</taxon>
        <taxon>Tracheophyta</taxon>
        <taxon>Spermatophyta</taxon>
        <taxon>Magnoliopsida</taxon>
        <taxon>eudicotyledons</taxon>
        <taxon>Gunneridae</taxon>
        <taxon>Pentapetalae</taxon>
        <taxon>rosids</taxon>
        <taxon>fabids</taxon>
        <taxon>Rosales</taxon>
        <taxon>Rosaceae</taxon>
        <taxon>Rosoideae</taxon>
        <taxon>Rosoideae incertae sedis</taxon>
        <taxon>Rubus</taxon>
    </lineage>
</organism>
<accession>A0AAW1WSH0</accession>
<evidence type="ECO:0000313" key="3">
    <source>
        <dbReference type="EMBL" id="KAK9926250.1"/>
    </source>
</evidence>
<dbReference type="Pfam" id="PF13041">
    <property type="entry name" value="PPR_2"/>
    <property type="match status" value="3"/>
</dbReference>
<feature type="repeat" description="PPR" evidence="2">
    <location>
        <begin position="185"/>
        <end position="219"/>
    </location>
</feature>
<reference evidence="3 4" key="1">
    <citation type="journal article" date="2023" name="G3 (Bethesda)">
        <title>A chromosome-length genome assembly and annotation of blackberry (Rubus argutus, cv. 'Hillquist').</title>
        <authorList>
            <person name="Bruna T."/>
            <person name="Aryal R."/>
            <person name="Dudchenko O."/>
            <person name="Sargent D.J."/>
            <person name="Mead D."/>
            <person name="Buti M."/>
            <person name="Cavallini A."/>
            <person name="Hytonen T."/>
            <person name="Andres J."/>
            <person name="Pham M."/>
            <person name="Weisz D."/>
            <person name="Mascagni F."/>
            <person name="Usai G."/>
            <person name="Natali L."/>
            <person name="Bassil N."/>
            <person name="Fernandez G.E."/>
            <person name="Lomsadze A."/>
            <person name="Armour M."/>
            <person name="Olukolu B."/>
            <person name="Poorten T."/>
            <person name="Britton C."/>
            <person name="Davik J."/>
            <person name="Ashrafi H."/>
            <person name="Aiden E.L."/>
            <person name="Borodovsky M."/>
            <person name="Worthington M."/>
        </authorList>
    </citation>
    <scope>NUCLEOTIDE SEQUENCE [LARGE SCALE GENOMIC DNA]</scope>
    <source>
        <strain evidence="3">PI 553951</strain>
    </source>
</reference>
<dbReference type="AlphaFoldDB" id="A0AAW1WSH0"/>
<dbReference type="PANTHER" id="PTHR47942:SF16">
    <property type="entry name" value="PENTATRICOPEPTIDE REPEAT DOMAIN CONTAINING PROTEIN-RELATED"/>
    <property type="match status" value="1"/>
</dbReference>
<protein>
    <recommendedName>
        <fullName evidence="5">Pentatricopeptide repeat-containing protein</fullName>
    </recommendedName>
</protein>
<feature type="repeat" description="PPR" evidence="2">
    <location>
        <begin position="325"/>
        <end position="359"/>
    </location>
</feature>
<name>A0AAW1WSH0_RUBAR</name>
<feature type="repeat" description="PPR" evidence="2">
    <location>
        <begin position="255"/>
        <end position="289"/>
    </location>
</feature>
<feature type="repeat" description="PPR" evidence="2">
    <location>
        <begin position="220"/>
        <end position="254"/>
    </location>
</feature>
<evidence type="ECO:0008006" key="5">
    <source>
        <dbReference type="Google" id="ProtNLM"/>
    </source>
</evidence>
<evidence type="ECO:0000256" key="2">
    <source>
        <dbReference type="PROSITE-ProRule" id="PRU00708"/>
    </source>
</evidence>
<dbReference type="NCBIfam" id="TIGR00756">
    <property type="entry name" value="PPR"/>
    <property type="match status" value="6"/>
</dbReference>
<keyword evidence="4" id="KW-1185">Reference proteome</keyword>
<dbReference type="InterPro" id="IPR011990">
    <property type="entry name" value="TPR-like_helical_dom_sf"/>
</dbReference>
<dbReference type="EMBL" id="JBEDUW010000005">
    <property type="protein sequence ID" value="KAK9926250.1"/>
    <property type="molecule type" value="Genomic_DNA"/>
</dbReference>
<dbReference type="Proteomes" id="UP001457282">
    <property type="component" value="Unassembled WGS sequence"/>
</dbReference>
<dbReference type="Gene3D" id="1.25.40.10">
    <property type="entry name" value="Tetratricopeptide repeat domain"/>
    <property type="match status" value="4"/>
</dbReference>
<dbReference type="Pfam" id="PF01535">
    <property type="entry name" value="PPR"/>
    <property type="match status" value="1"/>
</dbReference>
<feature type="repeat" description="PPR" evidence="2">
    <location>
        <begin position="290"/>
        <end position="324"/>
    </location>
</feature>